<dbReference type="GO" id="GO:0004313">
    <property type="term" value="F:[acyl-carrier-protein] S-acetyltransferase activity"/>
    <property type="evidence" value="ECO:0007669"/>
    <property type="project" value="UniProtKB-EC"/>
</dbReference>
<feature type="compositionally biased region" description="Polar residues" evidence="18">
    <location>
        <begin position="1137"/>
        <end position="1153"/>
    </location>
</feature>
<organism evidence="20 21">
    <name type="scientific">Calycina marina</name>
    <dbReference type="NCBI Taxonomy" id="1763456"/>
    <lineage>
        <taxon>Eukaryota</taxon>
        <taxon>Fungi</taxon>
        <taxon>Dikarya</taxon>
        <taxon>Ascomycota</taxon>
        <taxon>Pezizomycotina</taxon>
        <taxon>Leotiomycetes</taxon>
        <taxon>Helotiales</taxon>
        <taxon>Pezizellaceae</taxon>
        <taxon>Calycina</taxon>
    </lineage>
</organism>
<proteinExistence type="inferred from homology"/>
<dbReference type="SUPFAM" id="SSF52151">
    <property type="entry name" value="FabD/lysophospholipase-like"/>
    <property type="match status" value="2"/>
</dbReference>
<evidence type="ECO:0000256" key="10">
    <source>
        <dbReference type="ARBA" id="ARBA00033756"/>
    </source>
</evidence>
<feature type="active site" description="For acetyltransferase activity" evidence="17">
    <location>
        <position position="300"/>
    </location>
</feature>
<dbReference type="Gene3D" id="3.30.1120.100">
    <property type="match status" value="1"/>
</dbReference>
<dbReference type="InterPro" id="IPR016452">
    <property type="entry name" value="Fas1/AflB-like"/>
</dbReference>
<reference evidence="20" key="1">
    <citation type="journal article" date="2021" name="IMA Fungus">
        <title>Genomic characterization of three marine fungi, including Emericellopsis atlantica sp. nov. with signatures of a generalist lifestyle and marine biomass degradation.</title>
        <authorList>
            <person name="Hagestad O.C."/>
            <person name="Hou L."/>
            <person name="Andersen J.H."/>
            <person name="Hansen E.H."/>
            <person name="Altermark B."/>
            <person name="Li C."/>
            <person name="Kuhnert E."/>
            <person name="Cox R.J."/>
            <person name="Crous P.W."/>
            <person name="Spatafora J.W."/>
            <person name="Lail K."/>
            <person name="Amirebrahimi M."/>
            <person name="Lipzen A."/>
            <person name="Pangilinan J."/>
            <person name="Andreopoulos W."/>
            <person name="Hayes R.D."/>
            <person name="Ng V."/>
            <person name="Grigoriev I.V."/>
            <person name="Jackson S.A."/>
            <person name="Sutton T.D.S."/>
            <person name="Dobson A.D.W."/>
            <person name="Rama T."/>
        </authorList>
    </citation>
    <scope>NUCLEOTIDE SEQUENCE</scope>
    <source>
        <strain evidence="20">TRa3180A</strain>
    </source>
</reference>
<evidence type="ECO:0000256" key="14">
    <source>
        <dbReference type="ARBA" id="ARBA00048572"/>
    </source>
</evidence>
<keyword evidence="7 16" id="KW-0520">NAD</keyword>
<comment type="catalytic activity">
    <reaction evidence="11">
        <text>acetyl-CoA + n malonyl-CoA + 2n NADPH + 4n H(+) = a long-chain-acyl-CoA + n CoA + n CO2 + 2n NADP(+).</text>
        <dbReference type="EC" id="2.3.1.86"/>
    </reaction>
</comment>
<evidence type="ECO:0000256" key="2">
    <source>
        <dbReference type="ARBA" id="ARBA00010009"/>
    </source>
</evidence>
<gene>
    <name evidence="20" type="ORF">BJ878DRAFT_489595</name>
</gene>
<comment type="catalytic activity">
    <reaction evidence="13">
        <text>(9Z)-octadecenoyl-[ACP] + H2O = (9Z)-octadecenoate + holo-[ACP] + H(+)</text>
        <dbReference type="Rhea" id="RHEA:15057"/>
        <dbReference type="Rhea" id="RHEA-COMP:9685"/>
        <dbReference type="Rhea" id="RHEA-COMP:9924"/>
        <dbReference type="ChEBI" id="CHEBI:15377"/>
        <dbReference type="ChEBI" id="CHEBI:15378"/>
        <dbReference type="ChEBI" id="CHEBI:30823"/>
        <dbReference type="ChEBI" id="CHEBI:64479"/>
        <dbReference type="ChEBI" id="CHEBI:78783"/>
        <dbReference type="EC" id="3.1.2.14"/>
    </reaction>
</comment>
<evidence type="ECO:0000256" key="16">
    <source>
        <dbReference type="PIRNR" id="PIRNR005562"/>
    </source>
</evidence>
<dbReference type="Pfam" id="PF08354">
    <property type="entry name" value="Fas1-AflB-like_hel"/>
    <property type="match status" value="1"/>
</dbReference>
<dbReference type="Pfam" id="PF16073">
    <property type="entry name" value="SAT"/>
    <property type="match status" value="1"/>
</dbReference>
<dbReference type="GO" id="GO:0006633">
    <property type="term" value="P:fatty acid biosynthetic process"/>
    <property type="evidence" value="ECO:0007669"/>
    <property type="project" value="InterPro"/>
</dbReference>
<keyword evidence="3 16" id="KW-0808">Transferase</keyword>
<dbReference type="GO" id="GO:0004314">
    <property type="term" value="F:[acyl-carrier-protein] S-malonyltransferase activity"/>
    <property type="evidence" value="ECO:0007669"/>
    <property type="project" value="UniProtKB-EC"/>
</dbReference>
<evidence type="ECO:0000256" key="4">
    <source>
        <dbReference type="ARBA" id="ARBA00022801"/>
    </source>
</evidence>
<evidence type="ECO:0000256" key="17">
    <source>
        <dbReference type="PIRSR" id="PIRSR005562-1"/>
    </source>
</evidence>
<dbReference type="Gene3D" id="3.10.129.10">
    <property type="entry name" value="Hotdog Thioesterase"/>
    <property type="match status" value="2"/>
</dbReference>
<evidence type="ECO:0000256" key="5">
    <source>
        <dbReference type="ARBA" id="ARBA00022857"/>
    </source>
</evidence>
<evidence type="ECO:0000256" key="6">
    <source>
        <dbReference type="ARBA" id="ARBA00023002"/>
    </source>
</evidence>
<dbReference type="Gene3D" id="6.20.240.10">
    <property type="match status" value="1"/>
</dbReference>
<keyword evidence="21" id="KW-1185">Reference proteome</keyword>
<dbReference type="InterPro" id="IPR003965">
    <property type="entry name" value="Fatty_acid_synthase"/>
</dbReference>
<evidence type="ECO:0000256" key="15">
    <source>
        <dbReference type="ARBA" id="ARBA00048835"/>
    </source>
</evidence>
<dbReference type="InterPro" id="IPR032088">
    <property type="entry name" value="SAT"/>
</dbReference>
<dbReference type="FunFam" id="3.40.366.10:FF:000006">
    <property type="entry name" value="Fatty acid synthase beta subunit dehydratase"/>
    <property type="match status" value="1"/>
</dbReference>
<dbReference type="InterPro" id="IPR050830">
    <property type="entry name" value="Fungal_FAS"/>
</dbReference>
<dbReference type="FunFam" id="3.20.20.70:FF:000078">
    <property type="entry name" value="Fatty acid synthase beta subunit dehydratase"/>
    <property type="match status" value="1"/>
</dbReference>
<dbReference type="Gene3D" id="6.10.60.10">
    <property type="match status" value="1"/>
</dbReference>
<dbReference type="InterPro" id="IPR014043">
    <property type="entry name" value="Acyl_transferase_dom"/>
</dbReference>
<dbReference type="InterPro" id="IPR039569">
    <property type="entry name" value="FAS1-like_DH_region"/>
</dbReference>
<dbReference type="EMBL" id="MU253755">
    <property type="protein sequence ID" value="KAG9248120.1"/>
    <property type="molecule type" value="Genomic_DNA"/>
</dbReference>
<dbReference type="Gene3D" id="3.30.70.3330">
    <property type="match status" value="1"/>
</dbReference>
<dbReference type="GO" id="GO:0019171">
    <property type="term" value="F:(3R)-hydroxyacyl-[acyl-carrier-protein] dehydratase activity"/>
    <property type="evidence" value="ECO:0007669"/>
    <property type="project" value="UniProtKB-EC"/>
</dbReference>
<keyword evidence="4 16" id="KW-0378">Hydrolase</keyword>
<evidence type="ECO:0000256" key="8">
    <source>
        <dbReference type="ARBA" id="ARBA00023239"/>
    </source>
</evidence>
<dbReference type="Pfam" id="PF17951">
    <property type="entry name" value="FAS_meander"/>
    <property type="match status" value="1"/>
</dbReference>
<dbReference type="InterPro" id="IPR041099">
    <property type="entry name" value="FAS1_N"/>
</dbReference>
<comment type="catalytic activity">
    <reaction evidence="15">
        <text>holo-[ACP] + acetyl-CoA = acetyl-[ACP] + CoA</text>
        <dbReference type="Rhea" id="RHEA:41788"/>
        <dbReference type="Rhea" id="RHEA-COMP:9621"/>
        <dbReference type="Rhea" id="RHEA-COMP:9685"/>
        <dbReference type="ChEBI" id="CHEBI:57287"/>
        <dbReference type="ChEBI" id="CHEBI:57288"/>
        <dbReference type="ChEBI" id="CHEBI:64479"/>
        <dbReference type="ChEBI" id="CHEBI:78446"/>
        <dbReference type="EC" id="2.3.1.38"/>
    </reaction>
</comment>
<name>A0A9P7ZAU4_9HELO</name>
<dbReference type="FunFam" id="3.30.70.3330:FF:000001">
    <property type="entry name" value="Fatty acid synthase subunit beta dehydratase"/>
    <property type="match status" value="1"/>
</dbReference>
<feature type="active site" description="For malonyltransferase activity" evidence="17">
    <location>
        <position position="1844"/>
    </location>
</feature>
<evidence type="ECO:0000256" key="18">
    <source>
        <dbReference type="SAM" id="MobiDB-lite"/>
    </source>
</evidence>
<dbReference type="PRINTS" id="PR01483">
    <property type="entry name" value="FASYNTHASE"/>
</dbReference>
<dbReference type="CDD" id="cd03447">
    <property type="entry name" value="FAS_MaoC"/>
    <property type="match status" value="1"/>
</dbReference>
<dbReference type="GO" id="GO:0004312">
    <property type="term" value="F:fatty acid synthase activity"/>
    <property type="evidence" value="ECO:0007669"/>
    <property type="project" value="InterPro"/>
</dbReference>
<dbReference type="Proteomes" id="UP000887226">
    <property type="component" value="Unassembled WGS sequence"/>
</dbReference>
<comment type="catalytic activity">
    <reaction evidence="14">
        <text>a 2,3-saturated acyl-[ACP] + NAD(+) = a (2E)-enoyl-[ACP] + NADH + H(+)</text>
        <dbReference type="Rhea" id="RHEA:10240"/>
        <dbReference type="Rhea" id="RHEA-COMP:9925"/>
        <dbReference type="Rhea" id="RHEA-COMP:9926"/>
        <dbReference type="ChEBI" id="CHEBI:15378"/>
        <dbReference type="ChEBI" id="CHEBI:57540"/>
        <dbReference type="ChEBI" id="CHEBI:57945"/>
        <dbReference type="ChEBI" id="CHEBI:78784"/>
        <dbReference type="ChEBI" id="CHEBI:78785"/>
        <dbReference type="EC" id="1.3.1.9"/>
    </reaction>
</comment>
<comment type="catalytic activity">
    <reaction evidence="12">
        <text>holo-[ACP] + malonyl-CoA = malonyl-[ACP] + CoA</text>
        <dbReference type="Rhea" id="RHEA:41792"/>
        <dbReference type="Rhea" id="RHEA-COMP:9623"/>
        <dbReference type="Rhea" id="RHEA-COMP:9685"/>
        <dbReference type="ChEBI" id="CHEBI:57287"/>
        <dbReference type="ChEBI" id="CHEBI:57384"/>
        <dbReference type="ChEBI" id="CHEBI:64479"/>
        <dbReference type="ChEBI" id="CHEBI:78449"/>
        <dbReference type="EC" id="2.3.1.39"/>
    </reaction>
</comment>
<dbReference type="GO" id="GO:0016297">
    <property type="term" value="F:fatty acyl-[ACP] hydrolase activity"/>
    <property type="evidence" value="ECO:0007669"/>
    <property type="project" value="UniProtKB-EC"/>
</dbReference>
<feature type="domain" description="Malonyl-CoA:ACP transacylase (MAT)" evidence="19">
    <location>
        <begin position="1700"/>
        <end position="2015"/>
    </location>
</feature>
<keyword evidence="8" id="KW-0456">Lyase</keyword>
<evidence type="ECO:0000259" key="19">
    <source>
        <dbReference type="SMART" id="SM00827"/>
    </source>
</evidence>
<dbReference type="Gene3D" id="3.40.366.10">
    <property type="entry name" value="Malonyl-Coenzyme A Acyl Carrier Protein, domain 2"/>
    <property type="match status" value="3"/>
</dbReference>
<dbReference type="GO" id="GO:0004318">
    <property type="term" value="F:enoyl-[acyl-carrier-protein] reductase (NADH) activity"/>
    <property type="evidence" value="ECO:0007669"/>
    <property type="project" value="UniProtKB-UniRule"/>
</dbReference>
<evidence type="ECO:0000313" key="20">
    <source>
        <dbReference type="EMBL" id="KAG9248120.1"/>
    </source>
</evidence>
<evidence type="ECO:0000256" key="1">
    <source>
        <dbReference type="ARBA" id="ARBA00001055"/>
    </source>
</evidence>
<evidence type="ECO:0000256" key="9">
    <source>
        <dbReference type="ARBA" id="ARBA00023268"/>
    </source>
</evidence>
<dbReference type="SUPFAM" id="SSF54637">
    <property type="entry name" value="Thioesterase/thiol ester dehydrase-isomerase"/>
    <property type="match status" value="2"/>
</dbReference>
<keyword evidence="9" id="KW-0511">Multifunctional enzyme</keyword>
<evidence type="ECO:0000256" key="13">
    <source>
        <dbReference type="ARBA" id="ARBA00048536"/>
    </source>
</evidence>
<dbReference type="InterPro" id="IPR002539">
    <property type="entry name" value="MaoC-like_dom"/>
</dbReference>
<evidence type="ECO:0000256" key="11">
    <source>
        <dbReference type="ARBA" id="ARBA00048237"/>
    </source>
</evidence>
<dbReference type="SUPFAM" id="SSF51412">
    <property type="entry name" value="Inosine monophosphate dehydrogenase (IMPDH)"/>
    <property type="match status" value="1"/>
</dbReference>
<dbReference type="GO" id="GO:0004321">
    <property type="term" value="F:fatty-acyl-CoA synthase activity"/>
    <property type="evidence" value="ECO:0007669"/>
    <property type="project" value="UniProtKB-EC"/>
</dbReference>
<dbReference type="Pfam" id="PF17828">
    <property type="entry name" value="FAS_N"/>
    <property type="match status" value="1"/>
</dbReference>
<comment type="subunit">
    <text evidence="10">[Alpha(6)beta(6)] hexamers of two multifunctional subunits (alpha and beta).</text>
</comment>
<dbReference type="InterPro" id="IPR013565">
    <property type="entry name" value="Fas1/AflB-like_central"/>
</dbReference>
<dbReference type="Pfam" id="PF13452">
    <property type="entry name" value="FAS1_DH_region"/>
    <property type="match status" value="1"/>
</dbReference>
<dbReference type="OrthoDB" id="5417908at2759"/>
<dbReference type="Gene3D" id="6.10.140.1400">
    <property type="match status" value="1"/>
</dbReference>
<accession>A0A9P7ZAU4</accession>
<dbReference type="InterPro" id="IPR016035">
    <property type="entry name" value="Acyl_Trfase/lysoPLipase"/>
</dbReference>
<dbReference type="PANTHER" id="PTHR10982:SF21">
    <property type="entry name" value="FATTY ACID SYNTHASE SUBUNIT BETA"/>
    <property type="match status" value="1"/>
</dbReference>
<dbReference type="Gene3D" id="3.20.20.70">
    <property type="entry name" value="Aldolase class I"/>
    <property type="match status" value="1"/>
</dbReference>
<dbReference type="InterPro" id="IPR029069">
    <property type="entry name" value="HotDog_dom_sf"/>
</dbReference>
<dbReference type="PANTHER" id="PTHR10982">
    <property type="entry name" value="MALONYL COA-ACYL CARRIER PROTEIN TRANSACYLASE"/>
    <property type="match status" value="1"/>
</dbReference>
<dbReference type="Pfam" id="PF00698">
    <property type="entry name" value="Acyl_transf_1"/>
    <property type="match status" value="1"/>
</dbReference>
<comment type="caution">
    <text evidence="20">The sequence shown here is derived from an EMBL/GenBank/DDBJ whole genome shotgun (WGS) entry which is preliminary data.</text>
</comment>
<dbReference type="GO" id="GO:0005835">
    <property type="term" value="C:fatty acid synthase complex"/>
    <property type="evidence" value="ECO:0007669"/>
    <property type="project" value="UniProtKB-UniRule"/>
</dbReference>
<dbReference type="SMART" id="SM00827">
    <property type="entry name" value="PKS_AT"/>
    <property type="match status" value="1"/>
</dbReference>
<dbReference type="Gene3D" id="1.20.930.70">
    <property type="match status" value="1"/>
</dbReference>
<dbReference type="Pfam" id="PF22235">
    <property type="entry name" value="FAS1_thioest_ins"/>
    <property type="match status" value="1"/>
</dbReference>
<feature type="region of interest" description="Disordered" evidence="18">
    <location>
        <begin position="1137"/>
        <end position="1163"/>
    </location>
</feature>
<dbReference type="InterPro" id="IPR013785">
    <property type="entry name" value="Aldolase_TIM"/>
</dbReference>
<evidence type="ECO:0000256" key="7">
    <source>
        <dbReference type="ARBA" id="ARBA00023027"/>
    </source>
</evidence>
<evidence type="ECO:0000313" key="21">
    <source>
        <dbReference type="Proteomes" id="UP000887226"/>
    </source>
</evidence>
<comment type="catalytic activity">
    <reaction evidence="1">
        <text>a (3R)-hydroxyacyl-[ACP] = a (2E)-enoyl-[ACP] + H2O</text>
        <dbReference type="Rhea" id="RHEA:13097"/>
        <dbReference type="Rhea" id="RHEA-COMP:9925"/>
        <dbReference type="Rhea" id="RHEA-COMP:9945"/>
        <dbReference type="ChEBI" id="CHEBI:15377"/>
        <dbReference type="ChEBI" id="CHEBI:78784"/>
        <dbReference type="ChEBI" id="CHEBI:78827"/>
        <dbReference type="EC" id="4.2.1.59"/>
    </reaction>
</comment>
<keyword evidence="5 16" id="KW-0521">NADP</keyword>
<keyword evidence="6 16" id="KW-0560">Oxidoreductase</keyword>
<protein>
    <submittedName>
        <fullName evidence="20">Fatty acid synthase subunit beta dehydratase</fullName>
    </submittedName>
</protein>
<dbReference type="Gene3D" id="1.20.1050.120">
    <property type="match status" value="1"/>
</dbReference>
<dbReference type="InterPro" id="IPR001227">
    <property type="entry name" value="Ac_transferase_dom_sf"/>
</dbReference>
<sequence length="2097" mass="231752">MSDDEYTKIASVTVTSTPPSPIFSTPPSTASTSSEAISTRFLKLGSSHYSLKVPAEIYDLTTELHDDFLKELSLREEVVYFSDEHQQLSLLTNFLSFITQNYDDGATDSAIIGVLDYILDELDANHLRGRDIHSVISKIPIPDHDARTTLLSPYYKAIALTRRKHELEPSALLTHGRSGKARIYAMFGGQGVAESYINELQELHDTYTGFFEESLRSMSGVLQALASNPQVERLYPKGLDVRTWLRDQQRRPDAVYLTSAPVSMPLIGLTQLMHYSIICRILNITPGQFRESLKGVTGHSQGIVTAVAIAKSGSWPSFERASREALTILFWTGARSQQVCPVLSMPNMVLRDCAEHEESTPGPMLRVIGLDLKAVQAQVKDVNQQLPIPEHIHVALVNSTRNVIVAGPPMSLYGFSLKIRKLKAAKKNEQARTPFSKRGPTCSAEFLPITAPFHSRALASATEKIVADLQQLQITKSDLEIPVYHTETGENLQSIRHGAENLTPEIVQMITELPVHWESATKFQGATHVLDFGTGRAAGVGTLTHHSKAGTGLITVLTTVLKGTNSEFAYREALFGRDPINDVKYGKSWNETFRPRLFKTAAGRVIADTKMSRLLGLPPVMVSGMTPTTASCEFVAATINAGYHIEVAAGGYHNAEVLTAALRKIANTIPNGRGICLNVIYVDPRAINWQIPLVQSLIAEGFPIEGLTVGAGVPSAEIANTWITTLGLKYIAFKPGSTSAIKEVLALARGNPKFPILLQWTGGRGGGHHSYEDFHQPILDIYRDIRSCDNVVLVAGSGFGGSDSYEYLDGSWSLKYQKPAMPFDGALFGSRVMTALEAGTSVEAKQEIVYAEGVDNSRWEETYRGVVGGVITVKSEMGEPIHKLATRGVRLWSELDQTIFNLDKPKRTVKLAEKRDYIIKRLNDDAHRVWFAQTADSTTAELQDMTYHEVAERLIQLMYFPTGWYHHTWRDIAGDFLLRTEGRFMAARRGRQSRLSILQDVTDLDLDPQAIINLLFDEYPEKRYLSLETEDVDYLLMICRQKGRKPVPFILTLDETFEMSFKKDSLWQSEHVEAVFGQDIGRTCILQGPVAAKHSNVVNEPIKTILDGVNSGLIKQLINSQYAGDVAQIPYFESSSPSKVAQDQSPQTLTTFQDGDGLGFDHSTPLKTTTMDLSRWYDVLAGESPSWRRSVFTAKSIARGPTKQPNPVRDLFKPVAGLKVEVATSRDVSGVVLRAYEQVASKEDPILVAQLSSSNGRDIDLHLFESGTGRNCSLNLQFRYDNDSLSCPIHEIVEDRNERIKIFYQDLWFGKNTLCDKHKVTVSPEAVKEFLHSVGNTNTAAYRSIGPKVAAPMDFSMMVSWEAIMGCLFSAENLNSDFLRLVHLSNSFTALEDGVCVNIGDEITTSAKITAILVQDSGKMVQVTGTLERDGKPMMEVISKFLFRGTYTDFENCFEVKAETPAQLQLNATDVAVLRSRHCFQLDDPNAALEGANLIFRLHTTSRYQDKTTFSSMRICGDVWLERPNTEARKIGRVDCKFGTTLGNPVTEYLARKGTLYEPRVLFEHAVSLNHPSSKTTFTTPANNQSYAEASADYNPIHVSRLFAQYAGLPGPITHGMFTSAAVRGILEDVVSNNDPRRMKSWSCKFVGIALPGTPISVQISHIGMIAGRKLIKVKAVHAETEQVVLTGEAEVEQPATAYMFTGQGSQFQGMGMDLYAISAAARAVWDETDSFFITNYGFALTYIVRENPKDMTVYFGGKDGERVRENYMKMEFEHVQPDGSVKISKIFPSITQDSPFYTYTSPSGLLSATQFTQAALVFTEKAYFSDLRSRGLIQENATFAGHSLGEYSALTALAEVIPAESLASIVFYRGLIMQTAVQRDAEGRSNYGMCAVNPSRVSRDLTEQVLSLILKSISTQTNQLLEIVNFNVADSQYVCAGELAALATMGNVLDCIVATKPVLTFITTTLPSSIANIITAEIIAMKTAPKPIIVTRGHATIPLPGIDIPFHSTMLRPGVSPFRNLLLSKISPSNVDVKKLVGKYIPNLTGTPFSLSQRYVEGVAKRTGSKVLWDFLDKYPLLEVEGLRFEVSDGEMTLEK</sequence>
<dbReference type="Pfam" id="PF01575">
    <property type="entry name" value="MaoC_dehydratas"/>
    <property type="match status" value="1"/>
</dbReference>
<comment type="similarity">
    <text evidence="2 16">Belongs to the fungal fatty acid synthetase subunit beta family.</text>
</comment>
<dbReference type="PIRSF" id="PIRSF005562">
    <property type="entry name" value="FAS_yeast_beta"/>
    <property type="match status" value="1"/>
</dbReference>
<evidence type="ECO:0000256" key="12">
    <source>
        <dbReference type="ARBA" id="ARBA00048462"/>
    </source>
</evidence>
<evidence type="ECO:0000256" key="3">
    <source>
        <dbReference type="ARBA" id="ARBA00022679"/>
    </source>
</evidence>
<dbReference type="InterPro" id="IPR040883">
    <property type="entry name" value="FAS_meander"/>
</dbReference>